<accession>A0A915K1G7</accession>
<organism evidence="1 2">
    <name type="scientific">Romanomermis culicivorax</name>
    <name type="common">Nematode worm</name>
    <dbReference type="NCBI Taxonomy" id="13658"/>
    <lineage>
        <taxon>Eukaryota</taxon>
        <taxon>Metazoa</taxon>
        <taxon>Ecdysozoa</taxon>
        <taxon>Nematoda</taxon>
        <taxon>Enoplea</taxon>
        <taxon>Dorylaimia</taxon>
        <taxon>Mermithida</taxon>
        <taxon>Mermithoidea</taxon>
        <taxon>Mermithidae</taxon>
        <taxon>Romanomermis</taxon>
    </lineage>
</organism>
<protein>
    <submittedName>
        <fullName evidence="2">Uncharacterized protein</fullName>
    </submittedName>
</protein>
<reference evidence="2" key="1">
    <citation type="submission" date="2022-11" db="UniProtKB">
        <authorList>
            <consortium name="WormBaseParasite"/>
        </authorList>
    </citation>
    <scope>IDENTIFICATION</scope>
</reference>
<dbReference type="WBParaSite" id="nRc.2.0.1.t31678-RA">
    <property type="protein sequence ID" value="nRc.2.0.1.t31678-RA"/>
    <property type="gene ID" value="nRc.2.0.1.g31678"/>
</dbReference>
<sequence length="81" mass="9660">MRSSVLNDNSDKNKLNFSKNNFHDLANEKQQFTLYDSSMNEQGRKFFADNSYYLAIQEDSNRIYNFDFFKSTNMGFEIFVQ</sequence>
<dbReference type="AlphaFoldDB" id="A0A915K1G7"/>
<evidence type="ECO:0000313" key="1">
    <source>
        <dbReference type="Proteomes" id="UP000887565"/>
    </source>
</evidence>
<dbReference type="Proteomes" id="UP000887565">
    <property type="component" value="Unplaced"/>
</dbReference>
<evidence type="ECO:0000313" key="2">
    <source>
        <dbReference type="WBParaSite" id="nRc.2.0.1.t31678-RA"/>
    </source>
</evidence>
<keyword evidence="1" id="KW-1185">Reference proteome</keyword>
<proteinExistence type="predicted"/>
<name>A0A915K1G7_ROMCU</name>